<name>A0A1M5VT09_9VIBR</name>
<dbReference type="SUPFAM" id="SSF51735">
    <property type="entry name" value="NAD(P)-binding Rossmann-fold domains"/>
    <property type="match status" value="1"/>
</dbReference>
<evidence type="ECO:0000256" key="4">
    <source>
        <dbReference type="ARBA" id="ARBA00022692"/>
    </source>
</evidence>
<dbReference type="InterPro" id="IPR036291">
    <property type="entry name" value="NAD(P)-bd_dom_sf"/>
</dbReference>
<gene>
    <name evidence="9" type="primary">wcaJ</name>
    <name evidence="9" type="ORF">VA7868_00495</name>
</gene>
<dbReference type="NCBIfam" id="TIGR03025">
    <property type="entry name" value="EPS_sugtrans"/>
    <property type="match status" value="1"/>
</dbReference>
<evidence type="ECO:0000259" key="8">
    <source>
        <dbReference type="Pfam" id="PF02397"/>
    </source>
</evidence>
<dbReference type="PANTHER" id="PTHR30576">
    <property type="entry name" value="COLANIC BIOSYNTHESIS UDP-GLUCOSE LIPID CARRIER TRANSFERASE"/>
    <property type="match status" value="1"/>
</dbReference>
<keyword evidence="6 7" id="KW-0472">Membrane</keyword>
<dbReference type="AlphaFoldDB" id="A0A1M5VT09"/>
<dbReference type="GO" id="GO:0016020">
    <property type="term" value="C:membrane"/>
    <property type="evidence" value="ECO:0007669"/>
    <property type="project" value="UniProtKB-SubCell"/>
</dbReference>
<evidence type="ECO:0000256" key="7">
    <source>
        <dbReference type="SAM" id="Phobius"/>
    </source>
</evidence>
<dbReference type="InterPro" id="IPR017473">
    <property type="entry name" value="Undecaprenyl-P_gluc_Ptfrase"/>
</dbReference>
<protein>
    <submittedName>
        <fullName evidence="9">UDP-glucose:undecaprenyl-phosphate glucose-1-phosphate transferase</fullName>
        <ecNumber evidence="9">2.7.8.31</ecNumber>
    </submittedName>
</protein>
<dbReference type="OrthoDB" id="9808602at2"/>
<evidence type="ECO:0000256" key="5">
    <source>
        <dbReference type="ARBA" id="ARBA00022989"/>
    </source>
</evidence>
<dbReference type="NCBIfam" id="TIGR03023">
    <property type="entry name" value="WcaJ_sugtrans"/>
    <property type="match status" value="1"/>
</dbReference>
<keyword evidence="10" id="KW-1185">Reference proteome</keyword>
<feature type="transmembrane region" description="Helical" evidence="7">
    <location>
        <begin position="20"/>
        <end position="40"/>
    </location>
</feature>
<comment type="similarity">
    <text evidence="2">Belongs to the bacterial sugar transferase family.</text>
</comment>
<evidence type="ECO:0000256" key="6">
    <source>
        <dbReference type="ARBA" id="ARBA00023136"/>
    </source>
</evidence>
<keyword evidence="4 7" id="KW-0812">Transmembrane</keyword>
<dbReference type="Proteomes" id="UP000184608">
    <property type="component" value="Unassembled WGS sequence"/>
</dbReference>
<dbReference type="PANTHER" id="PTHR30576:SF21">
    <property type="entry name" value="UDP-GLUCOSE:UNDECAPRENYL-PHOSPHATE GLUCOSE-1-PHOSPHATE TRANSFERASE"/>
    <property type="match status" value="1"/>
</dbReference>
<evidence type="ECO:0000256" key="2">
    <source>
        <dbReference type="ARBA" id="ARBA00006464"/>
    </source>
</evidence>
<evidence type="ECO:0000256" key="1">
    <source>
        <dbReference type="ARBA" id="ARBA00004141"/>
    </source>
</evidence>
<comment type="subcellular location">
    <subcellularLocation>
        <location evidence="1">Membrane</location>
        <topology evidence="1">Multi-pass membrane protein</topology>
    </subcellularLocation>
</comment>
<organism evidence="9 10">
    <name type="scientific">Vibrio aerogenes CECT 7868</name>
    <dbReference type="NCBI Taxonomy" id="1216006"/>
    <lineage>
        <taxon>Bacteria</taxon>
        <taxon>Pseudomonadati</taxon>
        <taxon>Pseudomonadota</taxon>
        <taxon>Gammaproteobacteria</taxon>
        <taxon>Vibrionales</taxon>
        <taxon>Vibrionaceae</taxon>
        <taxon>Vibrio</taxon>
    </lineage>
</organism>
<dbReference type="Gene3D" id="3.40.50.720">
    <property type="entry name" value="NAD(P)-binding Rossmann-like Domain"/>
    <property type="match status" value="1"/>
</dbReference>
<accession>A0A1M5VT09</accession>
<sequence>MIFRQTLRLVDDDYSSVTKVFDVLVINLLLSGLIHSTGASETIADISAGIFLSALFILIGEMTRLYSQRFTKQLKKSCWCFLLTASISYAVIALVVNISDDFGKLSESHLHHLNFLTFHLWFFFAIVLMLGARLGSLFLGRVFKVKKRVAIIGLTKAGIATKNALLEEFGSRGIDLKFYDERDSLMGLRSSLYGGSLDELVAKAKKEQIDHVYIALPMVARDRIKHCLDQLSDTMVDTFMVPDLDSYHLAVSRVNTVRNVQIFSVFSSPFNGFRAFVKRLEDIFIASFIMLMILPVLIVIAIGVKLSSPGPVLFKQDRYGLGGKKIKVWKFRSMRVMENESHVRQATKHDPRVTKFGAFIRRTSLDELPQFINVLQGSMSIVGPRPHAVAHNEQYRAIISNYMIRHKVKPGITGWAQINGYRGETETIDKMEKRVQYDIQYMQNWSLWFDLKIIFKTVFVGFVSEAAY</sequence>
<evidence type="ECO:0000313" key="9">
    <source>
        <dbReference type="EMBL" id="SHH78409.1"/>
    </source>
</evidence>
<proteinExistence type="inferred from homology"/>
<dbReference type="GO" id="GO:0009242">
    <property type="term" value="P:colanic acid biosynthetic process"/>
    <property type="evidence" value="ECO:0007669"/>
    <property type="project" value="TreeGrafter"/>
</dbReference>
<dbReference type="GO" id="GO:0089702">
    <property type="term" value="F:undecaprenyl-phosphate glucose phosphotransferase activity"/>
    <property type="evidence" value="ECO:0007669"/>
    <property type="project" value="UniProtKB-EC"/>
</dbReference>
<evidence type="ECO:0000256" key="3">
    <source>
        <dbReference type="ARBA" id="ARBA00022679"/>
    </source>
</evidence>
<feature type="transmembrane region" description="Helical" evidence="7">
    <location>
        <begin position="78"/>
        <end position="98"/>
    </location>
</feature>
<keyword evidence="5 7" id="KW-1133">Transmembrane helix</keyword>
<feature type="transmembrane region" description="Helical" evidence="7">
    <location>
        <begin position="46"/>
        <end position="66"/>
    </location>
</feature>
<dbReference type="Pfam" id="PF02397">
    <property type="entry name" value="Bac_transf"/>
    <property type="match status" value="1"/>
</dbReference>
<evidence type="ECO:0000313" key="10">
    <source>
        <dbReference type="Proteomes" id="UP000184608"/>
    </source>
</evidence>
<dbReference type="EMBL" id="FQXZ01000006">
    <property type="protein sequence ID" value="SHH78409.1"/>
    <property type="molecule type" value="Genomic_DNA"/>
</dbReference>
<feature type="transmembrane region" description="Helical" evidence="7">
    <location>
        <begin position="283"/>
        <end position="304"/>
    </location>
</feature>
<dbReference type="STRING" id="1216006.VA7868_00495"/>
<reference evidence="9 10" key="1">
    <citation type="submission" date="2016-11" db="EMBL/GenBank/DDBJ databases">
        <authorList>
            <person name="Jaros S."/>
            <person name="Januszkiewicz K."/>
            <person name="Wedrychowicz H."/>
        </authorList>
    </citation>
    <scope>NUCLEOTIDE SEQUENCE [LARGE SCALE GENOMIC DNA]</scope>
    <source>
        <strain evidence="9 10">CECT 7868</strain>
    </source>
</reference>
<feature type="transmembrane region" description="Helical" evidence="7">
    <location>
        <begin position="118"/>
        <end position="139"/>
    </location>
</feature>
<dbReference type="RefSeq" id="WP_073602285.1">
    <property type="nucleotide sequence ID" value="NZ_FQXZ01000006.1"/>
</dbReference>
<feature type="domain" description="Bacterial sugar transferase" evidence="8">
    <location>
        <begin position="278"/>
        <end position="461"/>
    </location>
</feature>
<dbReference type="EC" id="2.7.8.31" evidence="9"/>
<dbReference type="Pfam" id="PF13727">
    <property type="entry name" value="CoA_binding_3"/>
    <property type="match status" value="1"/>
</dbReference>
<dbReference type="InterPro" id="IPR017475">
    <property type="entry name" value="EPS_sugar_tfrase"/>
</dbReference>
<keyword evidence="3 9" id="KW-0808">Transferase</keyword>
<dbReference type="InterPro" id="IPR003362">
    <property type="entry name" value="Bact_transf"/>
</dbReference>